<dbReference type="InterPro" id="IPR023335">
    <property type="entry name" value="ATP12_ortho_dom_sf"/>
</dbReference>
<protein>
    <submittedName>
        <fullName evidence="6">ATP synthase mitochondrial F1 complex assembly factor 2</fullName>
    </submittedName>
</protein>
<dbReference type="GO" id="GO:0033615">
    <property type="term" value="P:mitochondrial proton-transporting ATP synthase complex assembly"/>
    <property type="evidence" value="ECO:0007669"/>
    <property type="project" value="TreeGrafter"/>
</dbReference>
<evidence type="ECO:0000256" key="2">
    <source>
        <dbReference type="ARBA" id="ARBA00008231"/>
    </source>
</evidence>
<dbReference type="SUPFAM" id="SSF160909">
    <property type="entry name" value="ATP12-like"/>
    <property type="match status" value="1"/>
</dbReference>
<dbReference type="PANTHER" id="PTHR21013">
    <property type="entry name" value="ATP SYNTHASE MITOCHONDRIAL F1 COMPLEX ASSEMBLY FACTOR 2/ATP12 PROTEIN, MITOCHONDRIAL PRECURSOR"/>
    <property type="match status" value="1"/>
</dbReference>
<accession>A0A0A9WGC8</accession>
<dbReference type="AlphaFoldDB" id="A0A0A9WGC8"/>
<keyword evidence="5" id="KW-0143">Chaperone</keyword>
<sequence length="276" mass="31879">MFHPLKQFSRGKVLLHRAKESTTQLRCYPTPPKRFYKKTGIVYSDGTYEITLDHRKLKTPRGNVMKLDKEMLALAVAAEWDAQKNEIQQSSMHITSLCNTSLENPNHITKPAAVDSLLSYLDNDAVMFYSHDEGMYALQQKEWDPVIEWFCDRFDVDLNPTRELGGFEVSVTTREKIRKHLLSYDLHSLHGFLFAVESLKSLILTMCCVERKLNVIQAVLLSRLEEEYQTGRWGRVEWAHDITQVDLQARVAAAVIFIHINSISEETKSMLVSKFR</sequence>
<organism evidence="6">
    <name type="scientific">Lygus hesperus</name>
    <name type="common">Western plant bug</name>
    <dbReference type="NCBI Taxonomy" id="30085"/>
    <lineage>
        <taxon>Eukaryota</taxon>
        <taxon>Metazoa</taxon>
        <taxon>Ecdysozoa</taxon>
        <taxon>Arthropoda</taxon>
        <taxon>Hexapoda</taxon>
        <taxon>Insecta</taxon>
        <taxon>Pterygota</taxon>
        <taxon>Neoptera</taxon>
        <taxon>Paraneoptera</taxon>
        <taxon>Hemiptera</taxon>
        <taxon>Heteroptera</taxon>
        <taxon>Panheteroptera</taxon>
        <taxon>Cimicomorpha</taxon>
        <taxon>Miridae</taxon>
        <taxon>Mirini</taxon>
        <taxon>Lygus</taxon>
    </lineage>
</organism>
<comment type="subcellular location">
    <subcellularLocation>
        <location evidence="1">Mitochondrion</location>
    </subcellularLocation>
</comment>
<dbReference type="InterPro" id="IPR011419">
    <property type="entry name" value="ATP12_ATP_synth-F1-assembly"/>
</dbReference>
<dbReference type="InterPro" id="IPR042272">
    <property type="entry name" value="ATP12_ATP_synth-F1-assembly_N"/>
</dbReference>
<dbReference type="PANTHER" id="PTHR21013:SF10">
    <property type="entry name" value="ATP SYNTHASE MITOCHONDRIAL F1 COMPLEX ASSEMBLY FACTOR 2"/>
    <property type="match status" value="1"/>
</dbReference>
<reference evidence="8" key="3">
    <citation type="journal article" date="2016" name="Gigascience">
        <title>De novo construction of an expanded transcriptome assembly for the western tarnished plant bug, Lygus hesperus.</title>
        <authorList>
            <person name="Tassone E.E."/>
            <person name="Geib S.M."/>
            <person name="Hall B."/>
            <person name="Fabrick J.A."/>
            <person name="Brent C.S."/>
            <person name="Hull J.J."/>
        </authorList>
    </citation>
    <scope>NUCLEOTIDE SEQUENCE</scope>
</reference>
<reference evidence="6" key="1">
    <citation type="journal article" date="2014" name="PLoS ONE">
        <title>Transcriptome-Based Identification of ABC Transporters in the Western Tarnished Plant Bug Lygus hesperus.</title>
        <authorList>
            <person name="Hull J.J."/>
            <person name="Chaney K."/>
            <person name="Geib S.M."/>
            <person name="Fabrick J.A."/>
            <person name="Brent C.S."/>
            <person name="Walsh D."/>
            <person name="Lavine L.C."/>
        </authorList>
    </citation>
    <scope>NUCLEOTIDE SEQUENCE</scope>
</reference>
<dbReference type="EMBL" id="GBHO01037147">
    <property type="protein sequence ID" value="JAG06457.1"/>
    <property type="molecule type" value="Transcribed_RNA"/>
</dbReference>
<name>A0A0A9WGC8_LYGHE</name>
<evidence type="ECO:0000256" key="5">
    <source>
        <dbReference type="ARBA" id="ARBA00023186"/>
    </source>
</evidence>
<dbReference type="EMBL" id="GBHO01037148">
    <property type="protein sequence ID" value="JAG06456.1"/>
    <property type="molecule type" value="Transcribed_RNA"/>
</dbReference>
<dbReference type="GO" id="GO:0005739">
    <property type="term" value="C:mitochondrion"/>
    <property type="evidence" value="ECO:0007669"/>
    <property type="project" value="UniProtKB-SubCell"/>
</dbReference>
<evidence type="ECO:0000313" key="8">
    <source>
        <dbReference type="EMBL" id="JAQ16141.1"/>
    </source>
</evidence>
<evidence type="ECO:0000256" key="1">
    <source>
        <dbReference type="ARBA" id="ARBA00004173"/>
    </source>
</evidence>
<dbReference type="EMBL" id="GDHC01002488">
    <property type="protein sequence ID" value="JAQ16141.1"/>
    <property type="molecule type" value="Transcribed_RNA"/>
</dbReference>
<gene>
    <name evidence="6" type="primary">ATPAF2_0</name>
    <name evidence="7" type="synonym">ATPAF2_1</name>
    <name evidence="6" type="ORF">CM83_58769</name>
    <name evidence="7" type="ORF">CM83_58770</name>
    <name evidence="8" type="ORF">g.68432</name>
</gene>
<reference evidence="6" key="2">
    <citation type="submission" date="2014-07" db="EMBL/GenBank/DDBJ databases">
        <authorList>
            <person name="Hull J."/>
        </authorList>
    </citation>
    <scope>NUCLEOTIDE SEQUENCE</scope>
</reference>
<keyword evidence="4" id="KW-0496">Mitochondrion</keyword>
<evidence type="ECO:0000313" key="7">
    <source>
        <dbReference type="EMBL" id="JAG06457.1"/>
    </source>
</evidence>
<dbReference type="Gene3D" id="1.10.3580.10">
    <property type="entry name" value="ATP12 ATPase"/>
    <property type="match status" value="1"/>
</dbReference>
<evidence type="ECO:0000313" key="6">
    <source>
        <dbReference type="EMBL" id="JAG06456.1"/>
    </source>
</evidence>
<keyword evidence="3" id="KW-0809">Transit peptide</keyword>
<evidence type="ECO:0000256" key="3">
    <source>
        <dbReference type="ARBA" id="ARBA00022946"/>
    </source>
</evidence>
<dbReference type="Pfam" id="PF07542">
    <property type="entry name" value="ATP12"/>
    <property type="match status" value="1"/>
</dbReference>
<dbReference type="Gene3D" id="3.30.2180.10">
    <property type="entry name" value="ATP12-like"/>
    <property type="match status" value="1"/>
</dbReference>
<evidence type="ECO:0000256" key="4">
    <source>
        <dbReference type="ARBA" id="ARBA00023128"/>
    </source>
</evidence>
<proteinExistence type="inferred from homology"/>
<comment type="similarity">
    <text evidence="2">Belongs to the ATP12 family.</text>
</comment>